<dbReference type="AlphaFoldDB" id="A0A0L7LM99"/>
<comment type="caution">
    <text evidence="1">The sequence shown here is derived from an EMBL/GenBank/DDBJ whole genome shotgun (WGS) entry which is preliminary data.</text>
</comment>
<dbReference type="Proteomes" id="UP000037510">
    <property type="component" value="Unassembled WGS sequence"/>
</dbReference>
<proteinExistence type="predicted"/>
<gene>
    <name evidence="1" type="ORF">OBRU01_04565</name>
</gene>
<evidence type="ECO:0000313" key="1">
    <source>
        <dbReference type="EMBL" id="KOB76555.1"/>
    </source>
</evidence>
<name>A0A0L7LM99_OPEBR</name>
<accession>A0A0L7LM99</accession>
<sequence>MKEIRKMRGSVAALIATFSQLMAVFEGNFQVLSDAPAITVSLPTEFASFKSLVMIALKGL</sequence>
<organism evidence="1 2">
    <name type="scientific">Operophtera brumata</name>
    <name type="common">Winter moth</name>
    <name type="synonym">Phalaena brumata</name>
    <dbReference type="NCBI Taxonomy" id="104452"/>
    <lineage>
        <taxon>Eukaryota</taxon>
        <taxon>Metazoa</taxon>
        <taxon>Ecdysozoa</taxon>
        <taxon>Arthropoda</taxon>
        <taxon>Hexapoda</taxon>
        <taxon>Insecta</taxon>
        <taxon>Pterygota</taxon>
        <taxon>Neoptera</taxon>
        <taxon>Endopterygota</taxon>
        <taxon>Lepidoptera</taxon>
        <taxon>Glossata</taxon>
        <taxon>Ditrysia</taxon>
        <taxon>Geometroidea</taxon>
        <taxon>Geometridae</taxon>
        <taxon>Larentiinae</taxon>
        <taxon>Operophtera</taxon>
    </lineage>
</organism>
<protein>
    <submittedName>
        <fullName evidence="1">Uncharacterized protein</fullName>
    </submittedName>
</protein>
<reference evidence="1 2" key="1">
    <citation type="journal article" date="2015" name="Genome Biol. Evol.">
        <title>The genome of winter moth (Operophtera brumata) provides a genomic perspective on sexual dimorphism and phenology.</title>
        <authorList>
            <person name="Derks M.F."/>
            <person name="Smit S."/>
            <person name="Salis L."/>
            <person name="Schijlen E."/>
            <person name="Bossers A."/>
            <person name="Mateman C."/>
            <person name="Pijl A.S."/>
            <person name="de Ridder D."/>
            <person name="Groenen M.A."/>
            <person name="Visser M.E."/>
            <person name="Megens H.J."/>
        </authorList>
    </citation>
    <scope>NUCLEOTIDE SEQUENCE [LARGE SCALE GENOMIC DNA]</scope>
    <source>
        <strain evidence="1">WM2013NL</strain>
        <tissue evidence="1">Head and thorax</tissue>
    </source>
</reference>
<evidence type="ECO:0000313" key="2">
    <source>
        <dbReference type="Proteomes" id="UP000037510"/>
    </source>
</evidence>
<keyword evidence="2" id="KW-1185">Reference proteome</keyword>
<dbReference type="EMBL" id="JTDY01000588">
    <property type="protein sequence ID" value="KOB76555.1"/>
    <property type="molecule type" value="Genomic_DNA"/>
</dbReference>